<accession>A0A2P6ATC8</accession>
<reference evidence="2" key="1">
    <citation type="submission" date="2018-02" db="EMBL/GenBank/DDBJ databases">
        <title>Genome sequencing of Solimonas sp. HR-BB.</title>
        <authorList>
            <person name="Lee Y."/>
            <person name="Jeon C.O."/>
        </authorList>
    </citation>
    <scope>NUCLEOTIDE SEQUENCE [LARGE SCALE GENOMIC DNA]</scope>
    <source>
        <strain evidence="2">HR-E</strain>
    </source>
</reference>
<gene>
    <name evidence="1" type="ORF">C5O18_04005</name>
</gene>
<dbReference type="OrthoDB" id="5739641at2"/>
<evidence type="ECO:0008006" key="3">
    <source>
        <dbReference type="Google" id="ProtNLM"/>
    </source>
</evidence>
<organism evidence="1 2">
    <name type="scientific">Amnimonas aquatica</name>
    <dbReference type="NCBI Taxonomy" id="2094561"/>
    <lineage>
        <taxon>Bacteria</taxon>
        <taxon>Pseudomonadati</taxon>
        <taxon>Pseudomonadota</taxon>
        <taxon>Gammaproteobacteria</taxon>
        <taxon>Moraxellales</taxon>
        <taxon>Moraxellaceae</taxon>
        <taxon>Amnimonas</taxon>
    </lineage>
</organism>
<name>A0A2P6ATC8_9GAMM</name>
<proteinExistence type="predicted"/>
<dbReference type="Pfam" id="PF11159">
    <property type="entry name" value="DUF2939"/>
    <property type="match status" value="1"/>
</dbReference>
<comment type="caution">
    <text evidence="1">The sequence shown here is derived from an EMBL/GenBank/DDBJ whole genome shotgun (WGS) entry which is preliminary data.</text>
</comment>
<evidence type="ECO:0000313" key="2">
    <source>
        <dbReference type="Proteomes" id="UP000243900"/>
    </source>
</evidence>
<keyword evidence="2" id="KW-1185">Reference proteome</keyword>
<dbReference type="Proteomes" id="UP000243900">
    <property type="component" value="Unassembled WGS sequence"/>
</dbReference>
<dbReference type="EMBL" id="PTQZ01000062">
    <property type="protein sequence ID" value="PQA47452.1"/>
    <property type="molecule type" value="Genomic_DNA"/>
</dbReference>
<dbReference type="RefSeq" id="WP_158249260.1">
    <property type="nucleotide sequence ID" value="NZ_PTQZ01000062.1"/>
</dbReference>
<feature type="non-terminal residue" evidence="1">
    <location>
        <position position="108"/>
    </location>
</feature>
<evidence type="ECO:0000313" key="1">
    <source>
        <dbReference type="EMBL" id="PQA47452.1"/>
    </source>
</evidence>
<dbReference type="InterPro" id="IPR021330">
    <property type="entry name" value="DUF2939"/>
</dbReference>
<dbReference type="AlphaFoldDB" id="A0A2P6ATC8"/>
<sequence>MKKGIWAVVGVLVLVIGYVVAGPFLTIHQIKGALKERDKEALAERVDFPVLRTNLKEQFNERLMDEMSSSQHADGFAAFGMMLASKLVDVMVDAMVTPSGIARLMSGE</sequence>
<protein>
    <recommendedName>
        <fullName evidence="3">DUF2939 domain-containing protein</fullName>
    </recommendedName>
</protein>